<proteinExistence type="predicted"/>
<dbReference type="SFLD" id="SFLDS00001">
    <property type="entry name" value="Enolase"/>
    <property type="match status" value="1"/>
</dbReference>
<dbReference type="SUPFAM" id="SSF54826">
    <property type="entry name" value="Enolase N-terminal domain-like"/>
    <property type="match status" value="1"/>
</dbReference>
<protein>
    <submittedName>
        <fullName evidence="6">Mandelate racemase/muconate lactonizing enzyme family protein</fullName>
    </submittedName>
</protein>
<dbReference type="SMART" id="SM00922">
    <property type="entry name" value="MR_MLE"/>
    <property type="match status" value="1"/>
</dbReference>
<sequence length="357" mass="37348">MTHIANASVSLIPFKLKTPVGGSGVGGVDVIIVELTDMDGATGLGFSYVLGGGGAVTALAARQQVERFASGAIPPPQALWRNVAATFNRTGLGPNLVALAALDMAAWDLESRSRGVPLGVAMGGAARPVPVYGSGGFNAAQTPDQACETALRQLDLGLRAFKPRARGARIDALLLAAVRKALPDDIHLMTDANEKCDLAGAMWLMSAARDNGLLFVEEPLPSTALEGYRALAARSDCAIATGEHLQGRGAALPYLSERLATVFQPDLAMMGGLTPILEISQIAAAFDIGIAPHFLPGLFAHVASAAANVTWLEDFPLLEPMFEGWPQWDADGRMSAGGEPGHGLTLKEEYRRSAQSV</sequence>
<keyword evidence="7" id="KW-1185">Reference proteome</keyword>
<name>A0ABW0T8V9_9HYPH</name>
<accession>A0ABW0T8V9</accession>
<dbReference type="SUPFAM" id="SSF51604">
    <property type="entry name" value="Enolase C-terminal domain-like"/>
    <property type="match status" value="1"/>
</dbReference>
<feature type="region of interest" description="Disordered" evidence="4">
    <location>
        <begin position="334"/>
        <end position="357"/>
    </location>
</feature>
<organism evidence="6 7">
    <name type="scientific">Nitratireductor kimnyeongensis</name>
    <dbReference type="NCBI Taxonomy" id="430679"/>
    <lineage>
        <taxon>Bacteria</taxon>
        <taxon>Pseudomonadati</taxon>
        <taxon>Pseudomonadota</taxon>
        <taxon>Alphaproteobacteria</taxon>
        <taxon>Hyphomicrobiales</taxon>
        <taxon>Phyllobacteriaceae</taxon>
        <taxon>Nitratireductor</taxon>
    </lineage>
</organism>
<dbReference type="Gene3D" id="3.30.390.10">
    <property type="entry name" value="Enolase-like, N-terminal domain"/>
    <property type="match status" value="1"/>
</dbReference>
<comment type="cofactor">
    <cofactor evidence="1">
        <name>Mg(2+)</name>
        <dbReference type="ChEBI" id="CHEBI:18420"/>
    </cofactor>
</comment>
<dbReference type="PANTHER" id="PTHR13794">
    <property type="entry name" value="ENOLASE SUPERFAMILY, MANDELATE RACEMASE"/>
    <property type="match status" value="1"/>
</dbReference>
<comment type="caution">
    <text evidence="6">The sequence shown here is derived from an EMBL/GenBank/DDBJ whole genome shotgun (WGS) entry which is preliminary data.</text>
</comment>
<feature type="domain" description="Mandelate racemase/muconate lactonizing enzyme C-terminal" evidence="5">
    <location>
        <begin position="143"/>
        <end position="238"/>
    </location>
</feature>
<evidence type="ECO:0000256" key="1">
    <source>
        <dbReference type="ARBA" id="ARBA00001946"/>
    </source>
</evidence>
<dbReference type="InterPro" id="IPR029065">
    <property type="entry name" value="Enolase_C-like"/>
</dbReference>
<evidence type="ECO:0000256" key="3">
    <source>
        <dbReference type="ARBA" id="ARBA00022842"/>
    </source>
</evidence>
<dbReference type="InterPro" id="IPR036849">
    <property type="entry name" value="Enolase-like_C_sf"/>
</dbReference>
<dbReference type="CDD" id="cd03316">
    <property type="entry name" value="MR_like"/>
    <property type="match status" value="1"/>
</dbReference>
<evidence type="ECO:0000259" key="5">
    <source>
        <dbReference type="SMART" id="SM00922"/>
    </source>
</evidence>
<dbReference type="InterPro" id="IPR046945">
    <property type="entry name" value="RHMD-like"/>
</dbReference>
<evidence type="ECO:0000256" key="4">
    <source>
        <dbReference type="SAM" id="MobiDB-lite"/>
    </source>
</evidence>
<dbReference type="Pfam" id="PF13378">
    <property type="entry name" value="MR_MLE_C"/>
    <property type="match status" value="1"/>
</dbReference>
<evidence type="ECO:0000313" key="7">
    <source>
        <dbReference type="Proteomes" id="UP001596107"/>
    </source>
</evidence>
<dbReference type="InterPro" id="IPR029017">
    <property type="entry name" value="Enolase-like_N"/>
</dbReference>
<dbReference type="Pfam" id="PF02746">
    <property type="entry name" value="MR_MLE_N"/>
    <property type="match status" value="1"/>
</dbReference>
<dbReference type="InterPro" id="IPR013342">
    <property type="entry name" value="Mandelate_racemase_C"/>
</dbReference>
<feature type="compositionally biased region" description="Basic and acidic residues" evidence="4">
    <location>
        <begin position="345"/>
        <end position="357"/>
    </location>
</feature>
<reference evidence="7" key="1">
    <citation type="journal article" date="2019" name="Int. J. Syst. Evol. Microbiol.">
        <title>The Global Catalogue of Microorganisms (GCM) 10K type strain sequencing project: providing services to taxonomists for standard genome sequencing and annotation.</title>
        <authorList>
            <consortium name="The Broad Institute Genomics Platform"/>
            <consortium name="The Broad Institute Genome Sequencing Center for Infectious Disease"/>
            <person name="Wu L."/>
            <person name="Ma J."/>
        </authorList>
    </citation>
    <scope>NUCLEOTIDE SEQUENCE [LARGE SCALE GENOMIC DNA]</scope>
    <source>
        <strain evidence="7">JCM 3366</strain>
    </source>
</reference>
<dbReference type="EMBL" id="JBHSNB010000002">
    <property type="protein sequence ID" value="MFC5585369.1"/>
    <property type="molecule type" value="Genomic_DNA"/>
</dbReference>
<dbReference type="Gene3D" id="3.20.20.120">
    <property type="entry name" value="Enolase-like C-terminal domain"/>
    <property type="match status" value="1"/>
</dbReference>
<evidence type="ECO:0000313" key="6">
    <source>
        <dbReference type="EMBL" id="MFC5585369.1"/>
    </source>
</evidence>
<dbReference type="PANTHER" id="PTHR13794:SF58">
    <property type="entry name" value="MITOCHONDRIAL ENOLASE SUPERFAMILY MEMBER 1"/>
    <property type="match status" value="1"/>
</dbReference>
<keyword evidence="3" id="KW-0460">Magnesium</keyword>
<dbReference type="Proteomes" id="UP001596107">
    <property type="component" value="Unassembled WGS sequence"/>
</dbReference>
<gene>
    <name evidence="6" type="ORF">ACFPOD_09605</name>
</gene>
<dbReference type="InterPro" id="IPR013341">
    <property type="entry name" value="Mandelate_racemase_N_dom"/>
</dbReference>
<evidence type="ECO:0000256" key="2">
    <source>
        <dbReference type="ARBA" id="ARBA00022723"/>
    </source>
</evidence>
<keyword evidence="2" id="KW-0479">Metal-binding</keyword>
<dbReference type="RefSeq" id="WP_223021312.1">
    <property type="nucleotide sequence ID" value="NZ_CP078143.1"/>
</dbReference>